<dbReference type="PANTHER" id="PTHR46202:SF1">
    <property type="entry name" value="DNA EXCISION REPAIR PROTEIN ERCC-8"/>
    <property type="match status" value="1"/>
</dbReference>
<dbReference type="Pfam" id="PF00400">
    <property type="entry name" value="WD40"/>
    <property type="match status" value="4"/>
</dbReference>
<dbReference type="GO" id="GO:0043161">
    <property type="term" value="P:proteasome-mediated ubiquitin-dependent protein catabolic process"/>
    <property type="evidence" value="ECO:0007669"/>
    <property type="project" value="TreeGrafter"/>
</dbReference>
<evidence type="ECO:0000256" key="5">
    <source>
        <dbReference type="PROSITE-ProRule" id="PRU00221"/>
    </source>
</evidence>
<feature type="repeat" description="WD" evidence="5">
    <location>
        <begin position="263"/>
        <end position="296"/>
    </location>
</feature>
<evidence type="ECO:0000313" key="6">
    <source>
        <dbReference type="EMBL" id="KAI3403973.2"/>
    </source>
</evidence>
<dbReference type="PROSITE" id="PS00678">
    <property type="entry name" value="WD_REPEATS_1"/>
    <property type="match status" value="3"/>
</dbReference>
<dbReference type="InterPro" id="IPR001680">
    <property type="entry name" value="WD40_rpt"/>
</dbReference>
<evidence type="ECO:0000256" key="2">
    <source>
        <dbReference type="ARBA" id="ARBA00022737"/>
    </source>
</evidence>
<dbReference type="PROSITE" id="PS50082">
    <property type="entry name" value="WD_REPEATS_2"/>
    <property type="match status" value="4"/>
</dbReference>
<accession>A0AAI9WXE0</accession>
<dbReference type="AlphaFoldDB" id="A0AAI9WXE0"/>
<feature type="repeat" description="WD" evidence="5">
    <location>
        <begin position="189"/>
        <end position="231"/>
    </location>
</feature>
<dbReference type="GO" id="GO:0006283">
    <property type="term" value="P:transcription-coupled nucleotide-excision repair"/>
    <property type="evidence" value="ECO:0007669"/>
    <property type="project" value="InterPro"/>
</dbReference>
<feature type="repeat" description="WD" evidence="5">
    <location>
        <begin position="25"/>
        <end position="67"/>
    </location>
</feature>
<feature type="repeat" description="WD" evidence="5">
    <location>
        <begin position="105"/>
        <end position="147"/>
    </location>
</feature>
<keyword evidence="3" id="KW-0227">DNA damage</keyword>
<dbReference type="GO" id="GO:0000109">
    <property type="term" value="C:nucleotide-excision repair complex"/>
    <property type="evidence" value="ECO:0007669"/>
    <property type="project" value="TreeGrafter"/>
</dbReference>
<gene>
    <name evidence="6" type="ORF">KGF56_003240</name>
</gene>
<reference evidence="6" key="1">
    <citation type="journal article" date="2022" name="DNA Res.">
        <title>Genome analysis of five recently described species of the CUG-Ser clade uncovers Candida theae as a new hybrid lineage with pathogenic potential in the Candida parapsilosis species complex.</title>
        <authorList>
            <person name="Mixao V."/>
            <person name="Del Olmo V."/>
            <person name="Hegedusova E."/>
            <person name="Saus E."/>
            <person name="Pryszcz L."/>
            <person name="Cillingova A."/>
            <person name="Nosek J."/>
            <person name="Gabaldon T."/>
        </authorList>
    </citation>
    <scope>NUCLEOTIDE SEQUENCE</scope>
    <source>
        <strain evidence="6">CBS 10844</strain>
    </source>
</reference>
<dbReference type="EMBL" id="JAHUZD010000110">
    <property type="protein sequence ID" value="KAI3403973.2"/>
    <property type="molecule type" value="Genomic_DNA"/>
</dbReference>
<comment type="caution">
    <text evidence="6">The sequence shown here is derived from an EMBL/GenBank/DDBJ whole genome shotgun (WGS) entry which is preliminary data.</text>
</comment>
<name>A0AAI9WXE0_9ASCO</name>
<dbReference type="InterPro" id="IPR042238">
    <property type="entry name" value="Rad28/ERCC8/Ckn1/ATCSA-1"/>
</dbReference>
<sequence length="442" mass="49400">MSKGADNCYSSQLYQTAKHDVFPVNCHDNASVNTLSLEKDEYRFLLSGCGDSSIKLWDIKEQEVVREENEVDSSLNTQHHPSKFDSFDYDNPTSVYKNIATIPRRTEHIFGVSSIQWWPFDTGMFVSSSFDHTVKIWDTNELTSVHTFNLNNRVYSIDVCGETSLIATASDQPMVRILDIKSTSSAHTLKGHKGKTLCAKWHPINPNILATGGYDGEVKIWDIRRSESLLCRLDMLRTNCSTATAAAAAATSSEKTNLTQDSVKAHSGPVNGLVWDESGTLLYSAGNDDKVRVWDMVGTSFPPINKLINFGPLTRNKFPQTIPMLLNPKGETSVQYLLFPSENGDILVLRTIDGKLVNRLSRSGSKSIGRTCSMVNGGPFTCKYFCGTVDGEIICWKPFPDYIDVDDVFDGKGEDEEDIEEQILRRHTMALKAKELMKSMEF</sequence>
<dbReference type="SUPFAM" id="SSF50978">
    <property type="entry name" value="WD40 repeat-like"/>
    <property type="match status" value="1"/>
</dbReference>
<dbReference type="PRINTS" id="PR00320">
    <property type="entry name" value="GPROTEINBRPT"/>
</dbReference>
<dbReference type="GeneID" id="73380857"/>
<evidence type="ECO:0000256" key="4">
    <source>
        <dbReference type="ARBA" id="ARBA00023204"/>
    </source>
</evidence>
<proteinExistence type="predicted"/>
<dbReference type="Gene3D" id="2.130.10.10">
    <property type="entry name" value="YVTN repeat-like/Quinoprotein amine dehydrogenase"/>
    <property type="match status" value="1"/>
</dbReference>
<evidence type="ECO:0000256" key="1">
    <source>
        <dbReference type="ARBA" id="ARBA00022574"/>
    </source>
</evidence>
<dbReference type="PROSITE" id="PS50294">
    <property type="entry name" value="WD_REPEATS_REGION"/>
    <property type="match status" value="2"/>
</dbReference>
<keyword evidence="7" id="KW-1185">Reference proteome</keyword>
<dbReference type="InterPro" id="IPR019775">
    <property type="entry name" value="WD40_repeat_CS"/>
</dbReference>
<dbReference type="InterPro" id="IPR015943">
    <property type="entry name" value="WD40/YVTN_repeat-like_dom_sf"/>
</dbReference>
<dbReference type="PANTHER" id="PTHR46202">
    <property type="entry name" value="DNA EXCISION REPAIR PROTEIN ERCC-8"/>
    <property type="match status" value="1"/>
</dbReference>
<dbReference type="GO" id="GO:0031464">
    <property type="term" value="C:Cul4A-RING E3 ubiquitin ligase complex"/>
    <property type="evidence" value="ECO:0007669"/>
    <property type="project" value="TreeGrafter"/>
</dbReference>
<organism evidence="6 7">
    <name type="scientific">Candida oxycetoniae</name>
    <dbReference type="NCBI Taxonomy" id="497107"/>
    <lineage>
        <taxon>Eukaryota</taxon>
        <taxon>Fungi</taxon>
        <taxon>Dikarya</taxon>
        <taxon>Ascomycota</taxon>
        <taxon>Saccharomycotina</taxon>
        <taxon>Pichiomycetes</taxon>
        <taxon>Debaryomycetaceae</taxon>
        <taxon>Candida/Lodderomyces clade</taxon>
        <taxon>Candida</taxon>
    </lineage>
</organism>
<dbReference type="InterPro" id="IPR020472">
    <property type="entry name" value="WD40_PAC1"/>
</dbReference>
<keyword evidence="1 5" id="KW-0853">WD repeat</keyword>
<dbReference type="GO" id="GO:0000209">
    <property type="term" value="P:protein polyubiquitination"/>
    <property type="evidence" value="ECO:0007669"/>
    <property type="project" value="TreeGrafter"/>
</dbReference>
<dbReference type="InterPro" id="IPR036322">
    <property type="entry name" value="WD40_repeat_dom_sf"/>
</dbReference>
<evidence type="ECO:0000256" key="3">
    <source>
        <dbReference type="ARBA" id="ARBA00022763"/>
    </source>
</evidence>
<keyword evidence="4" id="KW-0234">DNA repair</keyword>
<keyword evidence="2" id="KW-0677">Repeat</keyword>
<dbReference type="RefSeq" id="XP_049179718.1">
    <property type="nucleotide sequence ID" value="XM_049324553.1"/>
</dbReference>
<dbReference type="Proteomes" id="UP001202479">
    <property type="component" value="Unassembled WGS sequence"/>
</dbReference>
<evidence type="ECO:0000313" key="7">
    <source>
        <dbReference type="Proteomes" id="UP001202479"/>
    </source>
</evidence>
<dbReference type="SMART" id="SM00320">
    <property type="entry name" value="WD40"/>
    <property type="match status" value="6"/>
</dbReference>
<protein>
    <submittedName>
        <fullName evidence="6">Uncharacterized protein</fullName>
    </submittedName>
</protein>